<keyword evidence="1" id="KW-1133">Transmembrane helix</keyword>
<reference evidence="2 3" key="1">
    <citation type="submission" date="2019-03" db="EMBL/GenBank/DDBJ databases">
        <title>Genomic Encyclopedia of Archaeal and Bacterial Type Strains, Phase II (KMG-II): from individual species to whole genera.</title>
        <authorList>
            <person name="Goeker M."/>
        </authorList>
    </citation>
    <scope>NUCLEOTIDE SEQUENCE [LARGE SCALE GENOMIC DNA]</scope>
    <source>
        <strain evidence="2 3">DSM 25687</strain>
    </source>
</reference>
<dbReference type="AlphaFoldDB" id="A0A4V3CRU2"/>
<evidence type="ECO:0000313" key="3">
    <source>
        <dbReference type="Proteomes" id="UP000295260"/>
    </source>
</evidence>
<feature type="transmembrane region" description="Helical" evidence="1">
    <location>
        <begin position="51"/>
        <end position="72"/>
    </location>
</feature>
<keyword evidence="1" id="KW-0472">Membrane</keyword>
<feature type="transmembrane region" description="Helical" evidence="1">
    <location>
        <begin position="84"/>
        <end position="106"/>
    </location>
</feature>
<dbReference type="OrthoDB" id="1048788at2"/>
<keyword evidence="1" id="KW-0812">Transmembrane</keyword>
<dbReference type="Pfam" id="PF12725">
    <property type="entry name" value="DUF3810"/>
    <property type="match status" value="1"/>
</dbReference>
<dbReference type="RefSeq" id="WP_133533734.1">
    <property type="nucleotide sequence ID" value="NZ_SNXR01000016.1"/>
</dbReference>
<dbReference type="Proteomes" id="UP000295260">
    <property type="component" value="Unassembled WGS sequence"/>
</dbReference>
<proteinExistence type="predicted"/>
<evidence type="ECO:0000313" key="2">
    <source>
        <dbReference type="EMBL" id="TDP58002.1"/>
    </source>
</evidence>
<gene>
    <name evidence="2" type="ORF">BC748_2517</name>
</gene>
<protein>
    <submittedName>
        <fullName evidence="2">Uncharacterized protein DUF3810</fullName>
    </submittedName>
</protein>
<dbReference type="EMBL" id="SNXR01000016">
    <property type="protein sequence ID" value="TDP58002.1"/>
    <property type="molecule type" value="Genomic_DNA"/>
</dbReference>
<sequence>MKRKYILPLFLFFQIVFLKVLAFFPEFVEKWYSNGLYIYISKISRTILGKIPFSVGDLIYTVAIIYVFYWLIKNRKTGWKNITLSVLSFISVIYFAFHFLWAFNYYRVPLFEKMEINREYTDDDLLNFTEKLIDKTNEIHHKITKDKTKKVINPYSQNQIFEMTQNGFDRLAKQHSYFSYSNPSQKKSLLSLPLTYMGFGGYLNPFTNEAQVNDKLPMYGFPNVVCHEMAHQIGFGSESECNFIGFLAGISNEDLYFQYSAYSNALRYCIGTIAAKDEKLFKQLKQKVHPGIIENYKESEVFWKQYDTFIDKAFHAFYDQYLKSNQQEDGIDSYSKFIDLLINYYRIKGIL</sequence>
<comment type="caution">
    <text evidence="2">The sequence shown here is derived from an EMBL/GenBank/DDBJ whole genome shotgun (WGS) entry which is preliminary data.</text>
</comment>
<evidence type="ECO:0000256" key="1">
    <source>
        <dbReference type="SAM" id="Phobius"/>
    </source>
</evidence>
<accession>A0A4V3CRU2</accession>
<keyword evidence="3" id="KW-1185">Reference proteome</keyword>
<name>A0A4V3CRU2_9FLAO</name>
<organism evidence="2 3">
    <name type="scientific">Flavobacterium dankookense</name>
    <dbReference type="NCBI Taxonomy" id="706186"/>
    <lineage>
        <taxon>Bacteria</taxon>
        <taxon>Pseudomonadati</taxon>
        <taxon>Bacteroidota</taxon>
        <taxon>Flavobacteriia</taxon>
        <taxon>Flavobacteriales</taxon>
        <taxon>Flavobacteriaceae</taxon>
        <taxon>Flavobacterium</taxon>
    </lineage>
</organism>
<dbReference type="InterPro" id="IPR024294">
    <property type="entry name" value="DUF3810"/>
</dbReference>